<sequence>MGHRTLAVLVFLLLLSQASAQFVEEIRDIPQGTADAIVAKQKQELVLFINPFLSAIKTFILSNPNPLDLFDHWKLIVSVISAFYILLFLVAGLKFVLGAYDVGQREEAKVWFKNALFLVIVLNASYLLYSILLDLGSGVSLVFWDAKFESLFSFEAIESLNLFSLYYLAFSSSLLWFTLFMRYALLLIGVVIFPLGLFLFFIPPMKTYGSAILNIFGSAVFIQLIDTITLKVMDLTLAGLSSPDFKFLIPSTAYFIIFSINLAILLIAALRGVHSVKAYSPNIANVVSYITPPSSYLSPVEKPLSYAKE</sequence>
<name>A0A7J4JJJ8_9ARCH</name>
<dbReference type="Proteomes" id="UP000678237">
    <property type="component" value="Unassembled WGS sequence"/>
</dbReference>
<reference evidence="3" key="3">
    <citation type="submission" date="2021-05" db="EMBL/GenBank/DDBJ databases">
        <title>Protein family content uncovers lineage relationships and bacterial pathway maintenance mechanisms in DPANN archaea.</title>
        <authorList>
            <person name="Castelle C.J."/>
            <person name="Meheust R."/>
            <person name="Jaffe A.L."/>
            <person name="Seitz K."/>
            <person name="Gong X."/>
            <person name="Baker B.J."/>
            <person name="Banfield J.F."/>
        </authorList>
    </citation>
    <scope>NUCLEOTIDE SEQUENCE</scope>
    <source>
        <strain evidence="3">RIFCSPLOWO2_01_FULL_58_19</strain>
    </source>
</reference>
<organism evidence="2 4">
    <name type="scientific">Candidatus Iainarchaeum sp</name>
    <dbReference type="NCBI Taxonomy" id="3101447"/>
    <lineage>
        <taxon>Archaea</taxon>
        <taxon>Candidatus Iainarchaeota</taxon>
        <taxon>Candidatus Iainarchaeia</taxon>
        <taxon>Candidatus Iainarchaeales</taxon>
        <taxon>Candidatus Iainarchaeaceae</taxon>
        <taxon>Candidatus Iainarchaeum</taxon>
    </lineage>
</organism>
<proteinExistence type="predicted"/>
<feature type="transmembrane region" description="Helical" evidence="1">
    <location>
        <begin position="117"/>
        <end position="144"/>
    </location>
</feature>
<keyword evidence="1" id="KW-0472">Membrane</keyword>
<dbReference type="EMBL" id="DUGH01000040">
    <property type="protein sequence ID" value="HIH16117.1"/>
    <property type="molecule type" value="Genomic_DNA"/>
</dbReference>
<evidence type="ECO:0000313" key="4">
    <source>
        <dbReference type="Proteomes" id="UP000564964"/>
    </source>
</evidence>
<evidence type="ECO:0000313" key="2">
    <source>
        <dbReference type="EMBL" id="HIH16117.1"/>
    </source>
</evidence>
<feature type="transmembrane region" description="Helical" evidence="1">
    <location>
        <begin position="253"/>
        <end position="273"/>
    </location>
</feature>
<evidence type="ECO:0000256" key="1">
    <source>
        <dbReference type="SAM" id="Phobius"/>
    </source>
</evidence>
<reference evidence="3" key="2">
    <citation type="submission" date="2021-03" db="EMBL/GenBank/DDBJ databases">
        <authorList>
            <person name="Jaffe A."/>
        </authorList>
    </citation>
    <scope>NUCLEOTIDE SEQUENCE</scope>
    <source>
        <strain evidence="3">RIFCSPLOWO2_01_FULL_58_19</strain>
    </source>
</reference>
<feature type="transmembrane region" description="Helical" evidence="1">
    <location>
        <begin position="75"/>
        <end position="97"/>
    </location>
</feature>
<gene>
    <name evidence="2" type="ORF">HA252_01800</name>
    <name evidence="3" type="ORF">J4203_06360</name>
</gene>
<evidence type="ECO:0000313" key="3">
    <source>
        <dbReference type="EMBL" id="MBS3063464.1"/>
    </source>
</evidence>
<dbReference type="Proteomes" id="UP000564964">
    <property type="component" value="Unassembled WGS sequence"/>
</dbReference>
<evidence type="ECO:0008006" key="5">
    <source>
        <dbReference type="Google" id="ProtNLM"/>
    </source>
</evidence>
<reference evidence="4" key="1">
    <citation type="journal article" date="2020" name="bioRxiv">
        <title>A rank-normalized archaeal taxonomy based on genome phylogeny resolves widespread incomplete and uneven classifications.</title>
        <authorList>
            <person name="Rinke C."/>
            <person name="Chuvochina M."/>
            <person name="Mussig A.J."/>
            <person name="Chaumeil P.-A."/>
            <person name="Waite D.W."/>
            <person name="Whitman W.B."/>
            <person name="Parks D.H."/>
            <person name="Hugenholtz P."/>
        </authorList>
    </citation>
    <scope>NUCLEOTIDE SEQUENCE [LARGE SCALE GENOMIC DNA]</scope>
</reference>
<comment type="caution">
    <text evidence="2">The sequence shown here is derived from an EMBL/GenBank/DDBJ whole genome shotgun (WGS) entry which is preliminary data.</text>
</comment>
<protein>
    <recommendedName>
        <fullName evidence="5">Type IV secretion system protein</fullName>
    </recommendedName>
</protein>
<feature type="transmembrane region" description="Helical" evidence="1">
    <location>
        <begin position="211"/>
        <end position="233"/>
    </location>
</feature>
<keyword evidence="1" id="KW-0812">Transmembrane</keyword>
<dbReference type="AlphaFoldDB" id="A0A7J4JJJ8"/>
<dbReference type="EMBL" id="JAGVWE010000005">
    <property type="protein sequence ID" value="MBS3063464.1"/>
    <property type="molecule type" value="Genomic_DNA"/>
</dbReference>
<keyword evidence="1" id="KW-1133">Transmembrane helix</keyword>
<accession>A0A7J4JJJ8</accession>
<feature type="transmembrane region" description="Helical" evidence="1">
    <location>
        <begin position="183"/>
        <end position="202"/>
    </location>
</feature>